<feature type="domain" description="Luciferase-like" evidence="5">
    <location>
        <begin position="1"/>
        <end position="254"/>
    </location>
</feature>
<evidence type="ECO:0000256" key="2">
    <source>
        <dbReference type="ARBA" id="ARBA00022643"/>
    </source>
</evidence>
<dbReference type="AlphaFoldDB" id="A0A830FE57"/>
<dbReference type="Proteomes" id="UP000607197">
    <property type="component" value="Unassembled WGS sequence"/>
</dbReference>
<dbReference type="InterPro" id="IPR050172">
    <property type="entry name" value="SsuD_RutA_monooxygenase"/>
</dbReference>
<organism evidence="6 7">
    <name type="scientific">Halocalculus aciditolerans</name>
    <dbReference type="NCBI Taxonomy" id="1383812"/>
    <lineage>
        <taxon>Archaea</taxon>
        <taxon>Methanobacteriati</taxon>
        <taxon>Methanobacteriota</taxon>
        <taxon>Stenosarchaea group</taxon>
        <taxon>Halobacteria</taxon>
        <taxon>Halobacteriales</taxon>
        <taxon>Halobacteriaceae</taxon>
        <taxon>Halocalculus</taxon>
    </lineage>
</organism>
<dbReference type="Pfam" id="PF00296">
    <property type="entry name" value="Bac_luciferase"/>
    <property type="match status" value="1"/>
</dbReference>
<reference evidence="6" key="1">
    <citation type="journal article" date="2014" name="Int. J. Syst. Evol. Microbiol.">
        <title>Complete genome sequence of Corynebacterium casei LMG S-19264T (=DSM 44701T), isolated from a smear-ripened cheese.</title>
        <authorList>
            <consortium name="US DOE Joint Genome Institute (JGI-PGF)"/>
            <person name="Walter F."/>
            <person name="Albersmeier A."/>
            <person name="Kalinowski J."/>
            <person name="Ruckert C."/>
        </authorList>
    </citation>
    <scope>NUCLEOTIDE SEQUENCE</scope>
    <source>
        <strain evidence="6">JCM 19596</strain>
    </source>
</reference>
<gene>
    <name evidence="6" type="primary">ssuD</name>
    <name evidence="6" type="ORF">GCM10009039_25210</name>
</gene>
<keyword evidence="4" id="KW-0503">Monooxygenase</keyword>
<dbReference type="PANTHER" id="PTHR42847">
    <property type="entry name" value="ALKANESULFONATE MONOOXYGENASE"/>
    <property type="match status" value="1"/>
</dbReference>
<reference evidence="6" key="2">
    <citation type="submission" date="2020-09" db="EMBL/GenBank/DDBJ databases">
        <authorList>
            <person name="Sun Q."/>
            <person name="Ohkuma M."/>
        </authorList>
    </citation>
    <scope>NUCLEOTIDE SEQUENCE</scope>
    <source>
        <strain evidence="6">JCM 19596</strain>
    </source>
</reference>
<protein>
    <submittedName>
        <fullName evidence="6">LLM class F420-dependent oxidoreductase</fullName>
    </submittedName>
</protein>
<keyword evidence="2" id="KW-0288">FMN</keyword>
<dbReference type="RefSeq" id="WP_188979444.1">
    <property type="nucleotide sequence ID" value="NZ_BMPG01000003.1"/>
</dbReference>
<keyword evidence="7" id="KW-1185">Reference proteome</keyword>
<dbReference type="NCBIfam" id="TIGR03560">
    <property type="entry name" value="F420_Rv1855c"/>
    <property type="match status" value="1"/>
</dbReference>
<evidence type="ECO:0000313" key="6">
    <source>
        <dbReference type="EMBL" id="GGL66221.1"/>
    </source>
</evidence>
<dbReference type="SUPFAM" id="SSF51679">
    <property type="entry name" value="Bacterial luciferase-like"/>
    <property type="match status" value="1"/>
</dbReference>
<evidence type="ECO:0000256" key="3">
    <source>
        <dbReference type="ARBA" id="ARBA00023002"/>
    </source>
</evidence>
<evidence type="ECO:0000256" key="1">
    <source>
        <dbReference type="ARBA" id="ARBA00022630"/>
    </source>
</evidence>
<proteinExistence type="predicted"/>
<evidence type="ECO:0000313" key="7">
    <source>
        <dbReference type="Proteomes" id="UP000607197"/>
    </source>
</evidence>
<keyword evidence="3" id="KW-0560">Oxidoreductase</keyword>
<comment type="caution">
    <text evidence="6">The sequence shown here is derived from an EMBL/GenBank/DDBJ whole genome shotgun (WGS) entry which is preliminary data.</text>
</comment>
<evidence type="ECO:0000259" key="5">
    <source>
        <dbReference type="Pfam" id="PF00296"/>
    </source>
</evidence>
<sequence length="316" mass="35410">MDFAVNIPTSGGSFEYSNLVYCDEISWEKQRRFARTVEDVGFDGVSVPDHVMTGTGRTTECLTTLTGLASETESVYLYPKTINNEFRNPALLAKAVATLDNVSDGRVKLGMGAGWKGDEALAYGYKWPDAPTRLRKLEEAIEVVTRLWTEDEVTFDGEHYTLQGAVCEPSPTQRPRPPIMVGGGGEEFTLRITAKHADTWNYWGSHEVMARKLDVLAGHCETYGRDYDEIDKSWFARCIIRRTDAEVAAVLDDAPRFRAENVDENDHHLVGTPSEIIADIERYRDLGIEEVVVEFVDFPRDEGAELFAEEVIPAFA</sequence>
<dbReference type="PANTHER" id="PTHR42847:SF4">
    <property type="entry name" value="ALKANESULFONATE MONOOXYGENASE-RELATED"/>
    <property type="match status" value="1"/>
</dbReference>
<dbReference type="InterPro" id="IPR011251">
    <property type="entry name" value="Luciferase-like_dom"/>
</dbReference>
<dbReference type="GO" id="GO:0008726">
    <property type="term" value="F:alkanesulfonate monooxygenase activity"/>
    <property type="evidence" value="ECO:0007669"/>
    <property type="project" value="TreeGrafter"/>
</dbReference>
<keyword evidence="1" id="KW-0285">Flavoprotein</keyword>
<name>A0A830FE57_9EURY</name>
<dbReference type="InterPro" id="IPR036661">
    <property type="entry name" value="Luciferase-like_sf"/>
</dbReference>
<evidence type="ECO:0000256" key="4">
    <source>
        <dbReference type="ARBA" id="ARBA00023033"/>
    </source>
</evidence>
<accession>A0A830FE57</accession>
<dbReference type="GO" id="GO:0046306">
    <property type="term" value="P:alkanesulfonate catabolic process"/>
    <property type="evidence" value="ECO:0007669"/>
    <property type="project" value="TreeGrafter"/>
</dbReference>
<dbReference type="Gene3D" id="3.20.20.30">
    <property type="entry name" value="Luciferase-like domain"/>
    <property type="match status" value="1"/>
</dbReference>
<dbReference type="OrthoDB" id="7684at2157"/>
<dbReference type="EMBL" id="BMPG01000003">
    <property type="protein sequence ID" value="GGL66221.1"/>
    <property type="molecule type" value="Genomic_DNA"/>
</dbReference>
<dbReference type="InterPro" id="IPR019952">
    <property type="entry name" value="F420_OxRdatse_Rv1855c_pred"/>
</dbReference>